<keyword evidence="8" id="KW-0408">Iron</keyword>
<dbReference type="PANTHER" id="PTHR11351">
    <property type="entry name" value="ACYL-COA DESATURASE"/>
    <property type="match status" value="1"/>
</dbReference>
<comment type="caution">
    <text evidence="14">The sequence shown here is derived from an EMBL/GenBank/DDBJ whole genome shotgun (WGS) entry which is preliminary data.</text>
</comment>
<evidence type="ECO:0000256" key="4">
    <source>
        <dbReference type="ARBA" id="ARBA00022692"/>
    </source>
</evidence>
<accession>A0ABT3R2P2</accession>
<dbReference type="EMBL" id="JAPEVI010000003">
    <property type="protein sequence ID" value="MCX2723468.1"/>
    <property type="molecule type" value="Genomic_DNA"/>
</dbReference>
<comment type="similarity">
    <text evidence="2">Belongs to the fatty acid desaturase type 2 family.</text>
</comment>
<evidence type="ECO:0000256" key="12">
    <source>
        <dbReference type="SAM" id="Phobius"/>
    </source>
</evidence>
<evidence type="ECO:0000313" key="14">
    <source>
        <dbReference type="EMBL" id="MCX2723468.1"/>
    </source>
</evidence>
<feature type="transmembrane region" description="Helical" evidence="12">
    <location>
        <begin position="60"/>
        <end position="78"/>
    </location>
</feature>
<evidence type="ECO:0000256" key="6">
    <source>
        <dbReference type="ARBA" id="ARBA00022989"/>
    </source>
</evidence>
<keyword evidence="10 12" id="KW-0472">Membrane</keyword>
<keyword evidence="6 12" id="KW-1133">Transmembrane helix</keyword>
<evidence type="ECO:0000256" key="2">
    <source>
        <dbReference type="ARBA" id="ARBA00008749"/>
    </source>
</evidence>
<keyword evidence="4 12" id="KW-0812">Transmembrane</keyword>
<dbReference type="RefSeq" id="WP_265963246.1">
    <property type="nucleotide sequence ID" value="NZ_JAPEVI010000003.1"/>
</dbReference>
<comment type="subcellular location">
    <subcellularLocation>
        <location evidence="1">Membrane</location>
        <topology evidence="1">Multi-pass membrane protein</topology>
    </subcellularLocation>
</comment>
<dbReference type="PANTHER" id="PTHR11351:SF31">
    <property type="entry name" value="DESATURASE 1, ISOFORM A-RELATED"/>
    <property type="match status" value="1"/>
</dbReference>
<feature type="transmembrane region" description="Helical" evidence="12">
    <location>
        <begin position="179"/>
        <end position="202"/>
    </location>
</feature>
<protein>
    <submittedName>
        <fullName evidence="14">Acyl-CoA desaturase</fullName>
    </submittedName>
</protein>
<keyword evidence="11" id="KW-0275">Fatty acid biosynthesis</keyword>
<evidence type="ECO:0000259" key="13">
    <source>
        <dbReference type="Pfam" id="PF00487"/>
    </source>
</evidence>
<dbReference type="CDD" id="cd03505">
    <property type="entry name" value="Delta9-FADS-like"/>
    <property type="match status" value="1"/>
</dbReference>
<feature type="domain" description="Fatty acid desaturase" evidence="13">
    <location>
        <begin position="61"/>
        <end position="261"/>
    </location>
</feature>
<keyword evidence="9" id="KW-0443">Lipid metabolism</keyword>
<keyword evidence="15" id="KW-1185">Reference proteome</keyword>
<evidence type="ECO:0000256" key="11">
    <source>
        <dbReference type="ARBA" id="ARBA00023160"/>
    </source>
</evidence>
<keyword evidence="5" id="KW-0276">Fatty acid metabolism</keyword>
<dbReference type="Pfam" id="PF00487">
    <property type="entry name" value="FA_desaturase"/>
    <property type="match status" value="1"/>
</dbReference>
<reference evidence="14 15" key="1">
    <citation type="journal article" date="2016" name="Int. J. Syst. Evol. Microbiol.">
        <title>Labrenzia salina sp. nov., isolated from the rhizosphere of the halophyte Arthrocnemum macrostachyum.</title>
        <authorList>
            <person name="Camacho M."/>
            <person name="Redondo-Gomez S."/>
            <person name="Rodriguez-Llorente I."/>
            <person name="Rohde M."/>
            <person name="Sproer C."/>
            <person name="Schumann P."/>
            <person name="Klenk H.P."/>
            <person name="Montero-Calasanz M.D.C."/>
        </authorList>
    </citation>
    <scope>NUCLEOTIDE SEQUENCE [LARGE SCALE GENOMIC DNA]</scope>
    <source>
        <strain evidence="14 15">DSM 29163</strain>
    </source>
</reference>
<dbReference type="Proteomes" id="UP001300261">
    <property type="component" value="Unassembled WGS sequence"/>
</dbReference>
<gene>
    <name evidence="14" type="ORF">ON753_13985</name>
</gene>
<dbReference type="InterPro" id="IPR015876">
    <property type="entry name" value="Acyl-CoA_DS"/>
</dbReference>
<feature type="transmembrane region" description="Helical" evidence="12">
    <location>
        <begin position="37"/>
        <end position="55"/>
    </location>
</feature>
<evidence type="ECO:0000256" key="5">
    <source>
        <dbReference type="ARBA" id="ARBA00022832"/>
    </source>
</evidence>
<evidence type="ECO:0000256" key="1">
    <source>
        <dbReference type="ARBA" id="ARBA00004141"/>
    </source>
</evidence>
<evidence type="ECO:0000313" key="15">
    <source>
        <dbReference type="Proteomes" id="UP001300261"/>
    </source>
</evidence>
<evidence type="ECO:0000256" key="10">
    <source>
        <dbReference type="ARBA" id="ARBA00023136"/>
    </source>
</evidence>
<proteinExistence type="inferred from homology"/>
<keyword evidence="3" id="KW-0444">Lipid biosynthesis</keyword>
<evidence type="ECO:0000256" key="9">
    <source>
        <dbReference type="ARBA" id="ARBA00023098"/>
    </source>
</evidence>
<organism evidence="14 15">
    <name type="scientific">Roseibium salinum</name>
    <dbReference type="NCBI Taxonomy" id="1604349"/>
    <lineage>
        <taxon>Bacteria</taxon>
        <taxon>Pseudomonadati</taxon>
        <taxon>Pseudomonadota</taxon>
        <taxon>Alphaproteobacteria</taxon>
        <taxon>Hyphomicrobiales</taxon>
        <taxon>Stappiaceae</taxon>
        <taxon>Roseibium</taxon>
    </lineage>
</organism>
<feature type="transmembrane region" description="Helical" evidence="12">
    <location>
        <begin position="98"/>
        <end position="116"/>
    </location>
</feature>
<evidence type="ECO:0000256" key="7">
    <source>
        <dbReference type="ARBA" id="ARBA00023002"/>
    </source>
</evidence>
<evidence type="ECO:0000256" key="3">
    <source>
        <dbReference type="ARBA" id="ARBA00022516"/>
    </source>
</evidence>
<evidence type="ECO:0000256" key="8">
    <source>
        <dbReference type="ARBA" id="ARBA00023004"/>
    </source>
</evidence>
<keyword evidence="7" id="KW-0560">Oxidoreductase</keyword>
<name>A0ABT3R2P2_9HYPH</name>
<dbReference type="InterPro" id="IPR005804">
    <property type="entry name" value="FA_desaturase_dom"/>
</dbReference>
<sequence>MRSNSDTCLKAVSTERVRSEDGANPVEGTVVLKPLKAAWIAAMTSVALVAGPLTFSFQSLAVFVVLTAITICGGHSVGMHRLLIHRSFETVPWIERTLVYLGVLVGMAGPLGMIRLHDFRDWGQRQSDCHDFFAHRSGFWKDAYWQLCCGIELANEPDFVVEESVAQDLFYRVVERTWILQQAVVAVPLYLAGGLSFVVWGICCRVSVSLIGHWLVGYYAHQPKEHLLYVEGACVQGYNLPGLGAITFGEAFHENHHAFPKSARLGFMPGQVDPGWWLVKILERFGLAWGINTPETLEPRPGLAVNGANRDKPQTVPDWLCALPNG</sequence>